<feature type="transmembrane region" description="Helical" evidence="1">
    <location>
        <begin position="52"/>
        <end position="73"/>
    </location>
</feature>
<evidence type="ECO:0000313" key="3">
    <source>
        <dbReference type="EMBL" id="ORC24393.1"/>
    </source>
</evidence>
<accession>A0A1Y1RRU0</accession>
<keyword evidence="1" id="KW-0812">Transmembrane</keyword>
<dbReference type="Pfam" id="PF07331">
    <property type="entry name" value="TctB"/>
    <property type="match status" value="1"/>
</dbReference>
<dbReference type="InterPro" id="IPR009936">
    <property type="entry name" value="DUF1468"/>
</dbReference>
<evidence type="ECO:0000259" key="2">
    <source>
        <dbReference type="Pfam" id="PF07331"/>
    </source>
</evidence>
<dbReference type="OrthoDB" id="5119225at2"/>
<reference evidence="3 4" key="1">
    <citation type="submission" date="2016-05" db="EMBL/GenBank/DDBJ databases">
        <title>Draft genome sequence of a porcine commensal Rothia nasimurium.</title>
        <authorList>
            <person name="Gaiser R.A."/>
            <person name="Van Baarlen P."/>
            <person name="Wells J.M."/>
        </authorList>
    </citation>
    <scope>NUCLEOTIDE SEQUENCE [LARGE SCALE GENOMIC DNA]</scope>
    <source>
        <strain evidence="3 4">PT-32</strain>
    </source>
</reference>
<comment type="caution">
    <text evidence="3">The sequence shown here is derived from an EMBL/GenBank/DDBJ whole genome shotgun (WGS) entry which is preliminary data.</text>
</comment>
<dbReference type="RefSeq" id="WP_083090712.1">
    <property type="nucleotide sequence ID" value="NZ_LXWF01000004.1"/>
</dbReference>
<keyword evidence="1" id="KW-1133">Transmembrane helix</keyword>
<gene>
    <name evidence="3" type="ORF">A7979_09555</name>
</gene>
<organism evidence="3 4">
    <name type="scientific">Rothia nasimurium</name>
    <dbReference type="NCBI Taxonomy" id="85336"/>
    <lineage>
        <taxon>Bacteria</taxon>
        <taxon>Bacillati</taxon>
        <taxon>Actinomycetota</taxon>
        <taxon>Actinomycetes</taxon>
        <taxon>Micrococcales</taxon>
        <taxon>Micrococcaceae</taxon>
        <taxon>Rothia</taxon>
    </lineage>
</organism>
<protein>
    <recommendedName>
        <fullName evidence="2">DUF1468 domain-containing protein</fullName>
    </recommendedName>
</protein>
<dbReference type="AlphaFoldDB" id="A0A1Y1RRU0"/>
<proteinExistence type="predicted"/>
<keyword evidence="1" id="KW-0472">Membrane</keyword>
<feature type="transmembrane region" description="Helical" evidence="1">
    <location>
        <begin position="154"/>
        <end position="171"/>
    </location>
</feature>
<evidence type="ECO:0000256" key="1">
    <source>
        <dbReference type="SAM" id="Phobius"/>
    </source>
</evidence>
<name>A0A1Y1RRU0_9MICC</name>
<feature type="transmembrane region" description="Helical" evidence="1">
    <location>
        <begin position="19"/>
        <end position="37"/>
    </location>
</feature>
<feature type="domain" description="DUF1468" evidence="2">
    <location>
        <begin position="21"/>
        <end position="180"/>
    </location>
</feature>
<dbReference type="EMBL" id="LXWF01000004">
    <property type="protein sequence ID" value="ORC24393.1"/>
    <property type="molecule type" value="Genomic_DNA"/>
</dbReference>
<keyword evidence="4" id="KW-1185">Reference proteome</keyword>
<evidence type="ECO:0000313" key="4">
    <source>
        <dbReference type="Proteomes" id="UP000192359"/>
    </source>
</evidence>
<feature type="transmembrane region" description="Helical" evidence="1">
    <location>
        <begin position="114"/>
        <end position="142"/>
    </location>
</feature>
<sequence>MSAPALPSAPHPVNLGRELLMPAILLALAAYLGYGMLTMDVPDSVTFPGPRFFPLIITLGLVVLTLVDIADIFRRASLYKRQVAASAAETELAYTAPIMVTAPEPTKALDHRSLAWVTLGFLFFALTLPYTGWVIGAGLLFWCVARGFGAPRPLFSLVVGLTVSSFAYIMFDMVLGLSLPSGLLGGSF</sequence>
<dbReference type="Proteomes" id="UP000192359">
    <property type="component" value="Unassembled WGS sequence"/>
</dbReference>